<dbReference type="PROSITE" id="PS00678">
    <property type="entry name" value="WD_REPEATS_1"/>
    <property type="match status" value="1"/>
</dbReference>
<dbReference type="Pfam" id="PF24817">
    <property type="entry name" value="WD40_WDHD1_1st"/>
    <property type="match status" value="1"/>
</dbReference>
<feature type="repeat" description="WD" evidence="5">
    <location>
        <begin position="57"/>
        <end position="98"/>
    </location>
</feature>
<dbReference type="GO" id="GO:0006281">
    <property type="term" value="P:DNA repair"/>
    <property type="evidence" value="ECO:0007669"/>
    <property type="project" value="TreeGrafter"/>
</dbReference>
<sequence>MKIKSVKLREAREGSSNASFCSILWDLQARHLVTASSSQPAITIHDPLLPSHPPRVLRHHRDGVTALAISPNSTCIASGSIDHSVKLYKFPGGEFETNITRFTLPIRALSFNKSGSMLAAAGDDEGIKLINTIDGSIARVLKGHRGPVTGLAFDPNGEYLASIDSIGTVIYWELQSGRTLYTLKGVAPDTSLDTSVLNVLTWSPDGETLAVPGLKNDIVMYDRDTAEKLFTLRGDHTQPICFMLWSPNGRYMATSGLDKQVLIWDVKRKQDIDRQKFDDRICCMAWKPIGNALAVIDVMGKYGVWELVVPSSMKSPTEDIPNPQSRNSNGLLFFDEEDQELSVSGSLSDMGESEPPSRKRLRKQPIIGYDQHDVVYDELSLVPKAEPQRKVHRVNKENLDKEKDALKTMMAFRPKMQEAFQPGSTPLEPGKRHFMCYNMLGSITTIKHDEYSHIEIDFHDTSTGPRVPPMTDHYGFTMASLNENGSVFANPCKSEKNMSTLMYRPFHSWDNNSEWYMRFEGEEVRAVALGSTWVAAITSLNFLRIFSNGGLQKHILSLNGPVVTAAGFNDELAIVTHVSDCLPSNEQMLELTLFNISKGTQVFKSRLPLTPGSYLTWFGFSEEGQISSYDSKGVLRVFTNQYGGNWLPLFSASKERKSNENYWVVGLNASKLFCVVCKNPDTFPQVLPKPVLTLINLSFPLASSDLGEEALENEFMLNSLHLSQIQKQIEVTAGEGLDTTSLDDEAFDVEAAQDRCILRLIASCCNSDKLVRAIELVKLLSVEKSVRGAIQLATALKLPILAERINGILEERLRNKTRVSNAGLPSSKHDLAGSKPCTATERSQILEPTVPSSSAKVSSPLFTKKVKPLDRVKFGKQKTDIDQTANLEDSKQVKDAEKNGVKEVKNSESRCPSNPLPKIREGRKDAEVTRCPSKSSNEESKNVVGERPSNPFLKMTVK</sequence>
<dbReference type="InterPro" id="IPR022100">
    <property type="entry name" value="WDHD1/CFT4_beta-prop_2nd"/>
</dbReference>
<dbReference type="CDD" id="cd00200">
    <property type="entry name" value="WD40"/>
    <property type="match status" value="1"/>
</dbReference>
<dbReference type="PANTHER" id="PTHR19932">
    <property type="entry name" value="WD REPEAT AND HMG-BOX DNA BINDING PROTEIN"/>
    <property type="match status" value="1"/>
</dbReference>
<dbReference type="InterPro" id="IPR048591">
    <property type="entry name" value="WDHD1/CFT4_hel"/>
</dbReference>
<dbReference type="GO" id="GO:0043596">
    <property type="term" value="C:nuclear replication fork"/>
    <property type="evidence" value="ECO:0007669"/>
    <property type="project" value="TreeGrafter"/>
</dbReference>
<accession>A0A9W7JJ46</accession>
<name>A0A9W7JJ46_HIBTR</name>
<reference evidence="10" key="1">
    <citation type="submission" date="2023-05" db="EMBL/GenBank/DDBJ databases">
        <title>Genome and transcriptome analyses reveal genes involved in the formation of fine ridges on petal epidermal cells in Hibiscus trionum.</title>
        <authorList>
            <person name="Koshimizu S."/>
            <person name="Masuda S."/>
            <person name="Ishii T."/>
            <person name="Shirasu K."/>
            <person name="Hoshino A."/>
            <person name="Arita M."/>
        </authorList>
    </citation>
    <scope>NUCLEOTIDE SEQUENCE</scope>
    <source>
        <strain evidence="10">Hamamatsu line</strain>
    </source>
</reference>
<feature type="domain" description="WDHD1/CFT4 second beta-propeller" evidence="7">
    <location>
        <begin position="418"/>
        <end position="701"/>
    </location>
</feature>
<dbReference type="PANTHER" id="PTHR19932:SF10">
    <property type="entry name" value="WD REPEAT AND HMG-BOX DNA-BINDING PROTEIN 1"/>
    <property type="match status" value="1"/>
</dbReference>
<evidence type="ECO:0000313" key="10">
    <source>
        <dbReference type="EMBL" id="GMJ13753.1"/>
    </source>
</evidence>
<dbReference type="GO" id="GO:0003682">
    <property type="term" value="F:chromatin binding"/>
    <property type="evidence" value="ECO:0007669"/>
    <property type="project" value="TreeGrafter"/>
</dbReference>
<keyword evidence="3" id="KW-0677">Repeat</keyword>
<dbReference type="Pfam" id="PF12341">
    <property type="entry name" value="Mcl1_mid"/>
    <property type="match status" value="1"/>
</dbReference>
<feature type="region of interest" description="Disordered" evidence="6">
    <location>
        <begin position="883"/>
        <end position="958"/>
    </location>
</feature>
<feature type="repeat" description="WD" evidence="5">
    <location>
        <begin position="141"/>
        <end position="182"/>
    </location>
</feature>
<evidence type="ECO:0000256" key="2">
    <source>
        <dbReference type="ARBA" id="ARBA00022574"/>
    </source>
</evidence>
<evidence type="ECO:0000313" key="11">
    <source>
        <dbReference type="Proteomes" id="UP001165190"/>
    </source>
</evidence>
<feature type="domain" description="WDHD1/CFT4 helical bundle" evidence="8">
    <location>
        <begin position="710"/>
        <end position="814"/>
    </location>
</feature>
<keyword evidence="4" id="KW-0539">Nucleus</keyword>
<evidence type="ECO:0000259" key="7">
    <source>
        <dbReference type="Pfam" id="PF12341"/>
    </source>
</evidence>
<keyword evidence="2 5" id="KW-0853">WD repeat</keyword>
<comment type="subcellular location">
    <subcellularLocation>
        <location evidence="1">Nucleus</location>
    </subcellularLocation>
</comment>
<evidence type="ECO:0000256" key="3">
    <source>
        <dbReference type="ARBA" id="ARBA00022737"/>
    </source>
</evidence>
<dbReference type="OrthoDB" id="427368at2759"/>
<dbReference type="EMBL" id="BSYR01000065">
    <property type="protein sequence ID" value="GMJ13753.1"/>
    <property type="molecule type" value="Genomic_DNA"/>
</dbReference>
<feature type="compositionally biased region" description="Basic and acidic residues" evidence="6">
    <location>
        <begin position="918"/>
        <end position="928"/>
    </location>
</feature>
<dbReference type="GO" id="GO:0006261">
    <property type="term" value="P:DNA-templated DNA replication"/>
    <property type="evidence" value="ECO:0007669"/>
    <property type="project" value="TreeGrafter"/>
</dbReference>
<dbReference type="Proteomes" id="UP001165190">
    <property type="component" value="Unassembled WGS sequence"/>
</dbReference>
<feature type="domain" description="WDHD1 first WD40" evidence="9">
    <location>
        <begin position="23"/>
        <end position="304"/>
    </location>
</feature>
<feature type="compositionally biased region" description="Basic and acidic residues" evidence="6">
    <location>
        <begin position="888"/>
        <end position="908"/>
    </location>
</feature>
<feature type="repeat" description="WD" evidence="5">
    <location>
        <begin position="233"/>
        <end position="274"/>
    </location>
</feature>
<proteinExistence type="predicted"/>
<evidence type="ECO:0000256" key="6">
    <source>
        <dbReference type="SAM" id="MobiDB-lite"/>
    </source>
</evidence>
<evidence type="ECO:0000256" key="4">
    <source>
        <dbReference type="ARBA" id="ARBA00023242"/>
    </source>
</evidence>
<evidence type="ECO:0000259" key="9">
    <source>
        <dbReference type="Pfam" id="PF24817"/>
    </source>
</evidence>
<evidence type="ECO:0000259" key="8">
    <source>
        <dbReference type="Pfam" id="PF20946"/>
    </source>
</evidence>
<dbReference type="PROSITE" id="PS50082">
    <property type="entry name" value="WD_REPEATS_2"/>
    <property type="match status" value="3"/>
</dbReference>
<dbReference type="FunFam" id="2.130.10.10:FF:002324">
    <property type="entry name" value="Transducin family protein / WD-40 repeat family protein"/>
    <property type="match status" value="1"/>
</dbReference>
<dbReference type="PROSITE" id="PS50294">
    <property type="entry name" value="WD_REPEATS_REGION"/>
    <property type="match status" value="3"/>
</dbReference>
<keyword evidence="11" id="KW-1185">Reference proteome</keyword>
<dbReference type="AlphaFoldDB" id="A0A9W7JJ46"/>
<dbReference type="SUPFAM" id="SSF50978">
    <property type="entry name" value="WD40 repeat-like"/>
    <property type="match status" value="1"/>
</dbReference>
<dbReference type="Gene3D" id="2.130.10.10">
    <property type="entry name" value="YVTN repeat-like/Quinoprotein amine dehydrogenase"/>
    <property type="match status" value="2"/>
</dbReference>
<dbReference type="InterPro" id="IPR057646">
    <property type="entry name" value="WD40_WDHD1_1st"/>
</dbReference>
<evidence type="ECO:0000256" key="1">
    <source>
        <dbReference type="ARBA" id="ARBA00004123"/>
    </source>
</evidence>
<protein>
    <submittedName>
        <fullName evidence="10">Enhancer Of Lhp1</fullName>
    </submittedName>
</protein>
<dbReference type="SMART" id="SM00320">
    <property type="entry name" value="WD40"/>
    <property type="match status" value="5"/>
</dbReference>
<evidence type="ECO:0000256" key="5">
    <source>
        <dbReference type="PROSITE-ProRule" id="PRU00221"/>
    </source>
</evidence>
<dbReference type="InterPro" id="IPR036322">
    <property type="entry name" value="WD40_repeat_dom_sf"/>
</dbReference>
<comment type="caution">
    <text evidence="10">The sequence shown here is derived from an EMBL/GenBank/DDBJ whole genome shotgun (WGS) entry which is preliminary data.</text>
</comment>
<organism evidence="10 11">
    <name type="scientific">Hibiscus trionum</name>
    <name type="common">Flower of an hour</name>
    <dbReference type="NCBI Taxonomy" id="183268"/>
    <lineage>
        <taxon>Eukaryota</taxon>
        <taxon>Viridiplantae</taxon>
        <taxon>Streptophyta</taxon>
        <taxon>Embryophyta</taxon>
        <taxon>Tracheophyta</taxon>
        <taxon>Spermatophyta</taxon>
        <taxon>Magnoliopsida</taxon>
        <taxon>eudicotyledons</taxon>
        <taxon>Gunneridae</taxon>
        <taxon>Pentapetalae</taxon>
        <taxon>rosids</taxon>
        <taxon>malvids</taxon>
        <taxon>Malvales</taxon>
        <taxon>Malvaceae</taxon>
        <taxon>Malvoideae</taxon>
        <taxon>Hibiscus</taxon>
    </lineage>
</organism>
<dbReference type="InterPro" id="IPR001680">
    <property type="entry name" value="WD40_rpt"/>
</dbReference>
<dbReference type="GO" id="GO:0000278">
    <property type="term" value="P:mitotic cell cycle"/>
    <property type="evidence" value="ECO:0007669"/>
    <property type="project" value="TreeGrafter"/>
</dbReference>
<gene>
    <name evidence="10" type="ORF">HRI_005044500</name>
</gene>
<dbReference type="Pfam" id="PF20946">
    <property type="entry name" value="Ctf4_C"/>
    <property type="match status" value="1"/>
</dbReference>
<feature type="region of interest" description="Disordered" evidence="6">
    <location>
        <begin position="820"/>
        <end position="857"/>
    </location>
</feature>
<dbReference type="InterPro" id="IPR019775">
    <property type="entry name" value="WD40_repeat_CS"/>
</dbReference>
<dbReference type="InterPro" id="IPR015943">
    <property type="entry name" value="WD40/YVTN_repeat-like_dom_sf"/>
</dbReference>